<dbReference type="Proteomes" id="UP000816034">
    <property type="component" value="Unassembled WGS sequence"/>
</dbReference>
<dbReference type="PROSITE" id="PS50181">
    <property type="entry name" value="FBOX"/>
    <property type="match status" value="1"/>
</dbReference>
<accession>A0AA88KBQ6</accession>
<proteinExistence type="predicted"/>
<reference evidence="2 3" key="1">
    <citation type="journal article" date="2018" name="BMC Genomics">
        <title>The genome of Naegleria lovaniensis, the basis for a comparative approach to unravel pathogenicity factors of the human pathogenic amoeba N. fowleri.</title>
        <authorList>
            <person name="Liechti N."/>
            <person name="Schurch N."/>
            <person name="Bruggmann R."/>
            <person name="Wittwer M."/>
        </authorList>
    </citation>
    <scope>NUCLEOTIDE SEQUENCE [LARGE SCALE GENOMIC DNA]</scope>
    <source>
        <strain evidence="2 3">ATCC 30569</strain>
    </source>
</reference>
<gene>
    <name evidence="2" type="ORF">C9374_013624</name>
</gene>
<evidence type="ECO:0000313" key="2">
    <source>
        <dbReference type="EMBL" id="KAG2372723.1"/>
    </source>
</evidence>
<dbReference type="EMBL" id="PYSW02000069">
    <property type="protein sequence ID" value="KAG2372723.1"/>
    <property type="molecule type" value="Genomic_DNA"/>
</dbReference>
<organism evidence="2 3">
    <name type="scientific">Naegleria lovaniensis</name>
    <name type="common">Amoeba</name>
    <dbReference type="NCBI Taxonomy" id="51637"/>
    <lineage>
        <taxon>Eukaryota</taxon>
        <taxon>Discoba</taxon>
        <taxon>Heterolobosea</taxon>
        <taxon>Tetramitia</taxon>
        <taxon>Eutetramitia</taxon>
        <taxon>Vahlkampfiidae</taxon>
        <taxon>Naegleria</taxon>
    </lineage>
</organism>
<evidence type="ECO:0000259" key="1">
    <source>
        <dbReference type="PROSITE" id="PS50181"/>
    </source>
</evidence>
<feature type="domain" description="F-box" evidence="1">
    <location>
        <begin position="1"/>
        <end position="49"/>
    </location>
</feature>
<dbReference type="InterPro" id="IPR001810">
    <property type="entry name" value="F-box_dom"/>
</dbReference>
<name>A0AA88KBQ6_NAELO</name>
<comment type="caution">
    <text evidence="2">The sequence shown here is derived from an EMBL/GenBank/DDBJ whole genome shotgun (WGS) entry which is preliminary data.</text>
</comment>
<dbReference type="GeneID" id="68106077"/>
<keyword evidence="3" id="KW-1185">Reference proteome</keyword>
<sequence length="336" mass="39522">MSFGALPRDMAREIVSFCDVETVLMKLCLLNRESHRILLMDSYELWKEHLLLLENSIYQEQTALEQSNTVPHHQAASTKEPTSIFKNRDFESISSDYSNNDCTKSLVTFKVFKKQYIYRKARRLKHLFNSDKKPAEDDILKQTAHEEVFRLVKHDLIKYIIENRSFKLFDHAFSTDPIPFLIRFHSFDPYMTKLDDVYRLMYGSNTIPDLKQRSKFYWAWKNHQKNLTSEKVRIAMQAIGHQYMKSTGEKLLVVCYYQVPFSQSLNTNNEKEYLTADELVAKSELTVDRFLEVFVEACCTSRKKHYFWHGPISLTSEQDVFSQFKSVVNGKKKAAL</sequence>
<dbReference type="AlphaFoldDB" id="A0AA88KBQ6"/>
<dbReference type="RefSeq" id="XP_044541898.1">
    <property type="nucleotide sequence ID" value="XM_044689521.1"/>
</dbReference>
<protein>
    <recommendedName>
        <fullName evidence="1">F-box domain-containing protein</fullName>
    </recommendedName>
</protein>
<evidence type="ECO:0000313" key="3">
    <source>
        <dbReference type="Proteomes" id="UP000816034"/>
    </source>
</evidence>